<dbReference type="EMBL" id="ML987189">
    <property type="protein sequence ID" value="KAF2257232.1"/>
    <property type="molecule type" value="Genomic_DNA"/>
</dbReference>
<protein>
    <submittedName>
        <fullName evidence="2">Uncharacterized protein</fullName>
    </submittedName>
</protein>
<reference evidence="2" key="1">
    <citation type="journal article" date="2020" name="Stud. Mycol.">
        <title>101 Dothideomycetes genomes: a test case for predicting lifestyles and emergence of pathogens.</title>
        <authorList>
            <person name="Haridas S."/>
            <person name="Albert R."/>
            <person name="Binder M."/>
            <person name="Bloem J."/>
            <person name="Labutti K."/>
            <person name="Salamov A."/>
            <person name="Andreopoulos B."/>
            <person name="Baker S."/>
            <person name="Barry K."/>
            <person name="Bills G."/>
            <person name="Bluhm B."/>
            <person name="Cannon C."/>
            <person name="Castanera R."/>
            <person name="Culley D."/>
            <person name="Daum C."/>
            <person name="Ezra D."/>
            <person name="Gonzalez J."/>
            <person name="Henrissat B."/>
            <person name="Kuo A."/>
            <person name="Liang C."/>
            <person name="Lipzen A."/>
            <person name="Lutzoni F."/>
            <person name="Magnuson J."/>
            <person name="Mondo S."/>
            <person name="Nolan M."/>
            <person name="Ohm R."/>
            <person name="Pangilinan J."/>
            <person name="Park H.-J."/>
            <person name="Ramirez L."/>
            <person name="Alfaro M."/>
            <person name="Sun H."/>
            <person name="Tritt A."/>
            <person name="Yoshinaga Y."/>
            <person name="Zwiers L.-H."/>
            <person name="Turgeon B."/>
            <person name="Goodwin S."/>
            <person name="Spatafora J."/>
            <person name="Crous P."/>
            <person name="Grigoriev I."/>
        </authorList>
    </citation>
    <scope>NUCLEOTIDE SEQUENCE</scope>
    <source>
        <strain evidence="2">CBS 122368</strain>
    </source>
</reference>
<accession>A0A6A6J4S7</accession>
<dbReference type="GeneID" id="54576034"/>
<dbReference type="Proteomes" id="UP000800094">
    <property type="component" value="Unassembled WGS sequence"/>
</dbReference>
<evidence type="ECO:0000313" key="3">
    <source>
        <dbReference type="Proteomes" id="UP000800094"/>
    </source>
</evidence>
<dbReference type="AlphaFoldDB" id="A0A6A6J4S7"/>
<gene>
    <name evidence="2" type="ORF">BU26DRAFT_39147</name>
</gene>
<keyword evidence="3" id="KW-1185">Reference proteome</keyword>
<sequence length="155" mass="17352">MQNIYRLWQEVHHHYYAPLVRSGPFASELHHFRSSSSNFSNPLRRHSARFLLSSKKPNARRACKAKDEAQLCLTGYISPQTTKTMPLSGNSCTLASHSPQPWHNPSFPSSDRSAKRISGPHNRFSGLYLNSPKHPPPSMQPASSILPTSPHSQSP</sequence>
<organism evidence="2 3">
    <name type="scientific">Trematosphaeria pertusa</name>
    <dbReference type="NCBI Taxonomy" id="390896"/>
    <lineage>
        <taxon>Eukaryota</taxon>
        <taxon>Fungi</taxon>
        <taxon>Dikarya</taxon>
        <taxon>Ascomycota</taxon>
        <taxon>Pezizomycotina</taxon>
        <taxon>Dothideomycetes</taxon>
        <taxon>Pleosporomycetidae</taxon>
        <taxon>Pleosporales</taxon>
        <taxon>Massarineae</taxon>
        <taxon>Trematosphaeriaceae</taxon>
        <taxon>Trematosphaeria</taxon>
    </lineage>
</organism>
<evidence type="ECO:0000256" key="1">
    <source>
        <dbReference type="SAM" id="MobiDB-lite"/>
    </source>
</evidence>
<feature type="compositionally biased region" description="Polar residues" evidence="1">
    <location>
        <begin position="140"/>
        <end position="155"/>
    </location>
</feature>
<feature type="region of interest" description="Disordered" evidence="1">
    <location>
        <begin position="88"/>
        <end position="155"/>
    </location>
</feature>
<evidence type="ECO:0000313" key="2">
    <source>
        <dbReference type="EMBL" id="KAF2257232.1"/>
    </source>
</evidence>
<feature type="compositionally biased region" description="Polar residues" evidence="1">
    <location>
        <begin position="88"/>
        <end position="111"/>
    </location>
</feature>
<name>A0A6A6J4S7_9PLEO</name>
<proteinExistence type="predicted"/>
<dbReference type="RefSeq" id="XP_033692236.1">
    <property type="nucleotide sequence ID" value="XM_033822704.1"/>
</dbReference>